<dbReference type="InterPro" id="IPR015590">
    <property type="entry name" value="Aldehyde_DH_dom"/>
</dbReference>
<dbReference type="SUPFAM" id="SSF53720">
    <property type="entry name" value="ALDH-like"/>
    <property type="match status" value="1"/>
</dbReference>
<dbReference type="Pfam" id="PF00171">
    <property type="entry name" value="Aldedh"/>
    <property type="match status" value="1"/>
</dbReference>
<keyword evidence="11" id="KW-0100">Branched-chain amino acid biosynthesis</keyword>
<evidence type="ECO:0000256" key="6">
    <source>
        <dbReference type="ARBA" id="ARBA00022605"/>
    </source>
</evidence>
<dbReference type="FunFam" id="3.40.309.10:FF:000003">
    <property type="entry name" value="Aldehyde dehydrogenase"/>
    <property type="match status" value="1"/>
</dbReference>
<sequence length="2276" mass="256141">MGHYYKQLKTYKGIVRAIHLKFKVFFIPWRLVCYAASSCSSLSSALSEPLDDYQVSTSDLTTASSSGDQNSPEKHTNMEFIGFRAPHPPQRQQQFLQPPKMRTIQNRGSPSNLMGPLGTGMPVSNKWIQQQKMPINSQHWQQQNNNNRYSVATTSDITRPSTSCSGNNVQHFSSSDGGHILLRNSLNNSGTQWTDPKESTNINFYAQSPQYSGGAFEEYSPQSSTSQSSHFRAYHTFTSANFQQIQHQRNQQRRILSPPHHLMALSDDGDTLSVTAGEIGGQQQQMLGNMRSSAFGRHSPIRHPAYHTHSLDRHAHLRIFQQPRIPPMHNGVINNNPIRNGNIKLTTTTTNQSKQFPSNNNQFNSLLISPRHFAYPSSTFASTPNNQMIQQDKKIGSNNGSSRIYSNLQNNNGQQKFSSANNSCLNSPNKIQLISSDEIIQQPGSQLSLASSLGSAYTNTIEERYEWEVNKLQNELESYRTTVSLLNQRHSGYNCMLQIFDSKLQTIMLSLSKLQQKRHVKKSNVVVDNQIRSSFTRAFQKGSSKKNKQTQQQINEEEKQLKINEENGKKNEQPFYVNSLKKELENKELALTDVQLDALDKAKEIDILRETVNKLQHENRMLKYNFSLLERRVRSESRASSHISLNTNLCSGGPPDCGGGELDVDALEEAANQLLEVPEHSNLPLYDIVASSPSSGDFSVNTTTTGSTNQQQQQQFIKVVLCVDMSGRLNIDSSSNSSALPPPSSSCSLTSISRASSGSSSTLSSLGSALSGCGNKRRELSIGHLNLPLAEGINWNDLDQQLGLLLEEYLHPDLSLGVDSYSSIIGYQIIPKNSLGLPHEWLIRKRNSVDEYLNIKNNETEELTPKLSPEEVLLPGTLIRLRLRGVAQHSVDSLVLESLFPRNLLEQLLVQLEKYRRLILFGTAGIGKSNLAHNLPLKYLNGIVFDVFQSFDLKNKQTNNKPFIICTLNRTNLTEQLIIQKLQIHHNFHLCPLNQKMEAVNGYLGRYLRRRMAEQTLSSISTPLPSSSLSLTSLDSLIDFLNRSLYLINEFIERTANGGSNVTLGPRILLQCPLDGDQAKEWFIRLWNDKLVPYLRKAVIEGATKSLAFRKEQLQKLRVMIENNVDRIVEAVYKDLRRNKELNKEMEVGGSKATIDLCLQNIDEWAKPQKVPTNKLGEPEIHYEPKGVVLVIGAWNYPVMLVIQPAAEAITAGNTVVIKPSEVSANSSHLMKELFDKTFPKNFIAVVEGGAEETKEVLNERFDHIFYTGSPNIGKIIMQAAAKYLTPVTLELGGKCPVIVENDADIEKAAQRITEGKWLNSGQTCLAPDYIMTTPETKPKLVEALQKSINKMYGSDPQKSVHYSRMVNQRHFDRVMEMMKASKGKVIHQVGKHDRADVFIPPTIVEADIKDSLMQDEIFGPVLPILTVKNMDEAIDIINDGEKPLGAYLFTENDKKMEKFLHSTSSGGVTVNDIIKHAGIPDLPFGGVGNSGIGNYHGKHGFIQLSHAKASKAHSLLSLPNFLYAEKKLYEQCEEEATTAAQLARCIVPLLKEKGNKGITKEINNIENEVRITRTVSAKEERGLVGQLGSWLLHGLESIGINGKAMFKKDKTNVKAGRFEQIVKTLRMRKVMRKSRSALQQQNFHRTKSKRNNKNRKKPSHLTSEKSLVFSNIKKNSNINNTHNIEKLRRVQHFLEKYEFCKKHLARMGDANSRFLEDIISTQTQSPVNSQSFRVSGVLDKLIAEIETKAKMIEDELYPALVKLELLERRWKAIQNNLTAQQNKMLDIHGYTFLDKRQFGRLFNRGKIRKWPILDEELFEQEIRRMAGMESTRMKRNSENSSREDTPDQINSLRPFTYTNILRQDAVVGVNNIILSPKAFATTLLSPKFMLLNVLSPVAFIPSIMSPKAMALTVLSPTAFTANILTPNTLWTEILSPKFFHTNILSPRALASLVLSPRTMLGECNDLIITLCSPNEIKPKPTDMNKVRFGEYFSDHMAEVDWTESEGWGKPKICPLHNLNLHPAAKVIHFAPEIFEGMKAFRGEDGSVRLFRPEKNIARMRRGAVRASLPDFDPKELLFLIISLIRIEIDWVPNQPSSALYIRPTFIGTDASFDLTNPKSAKLYIITCPVGAYFKSGFQPAIVMADSKYTRAFPGGVGNYKMGSNYAPTIYVSKIAENMGCHQVLWLSGDDEKITEVGVMNCFLLIKDKNGELELITPPTKDGLVLEGIVRESCLEIVKEWNEFNVSIRYPTINEIKEAINDERVLQFLEQEQLVE</sequence>
<dbReference type="InterPro" id="IPR016161">
    <property type="entry name" value="Ald_DH/histidinol_DH"/>
</dbReference>
<feature type="region of interest" description="Disordered" evidence="13">
    <location>
        <begin position="1633"/>
        <end position="1666"/>
    </location>
</feature>
<evidence type="ECO:0000256" key="8">
    <source>
        <dbReference type="ARBA" id="ARBA00022898"/>
    </source>
</evidence>
<dbReference type="InterPro" id="IPR043131">
    <property type="entry name" value="BCAT-like_N"/>
</dbReference>
<keyword evidence="9" id="KW-0560">Oxidoreductase</keyword>
<dbReference type="Gene3D" id="3.30.470.10">
    <property type="match status" value="1"/>
</dbReference>
<organism evidence="15 16">
    <name type="scientific">Meloidogyne javanica</name>
    <name type="common">Root-knot nematode worm</name>
    <dbReference type="NCBI Taxonomy" id="6303"/>
    <lineage>
        <taxon>Eukaryota</taxon>
        <taxon>Metazoa</taxon>
        <taxon>Ecdysozoa</taxon>
        <taxon>Nematoda</taxon>
        <taxon>Chromadorea</taxon>
        <taxon>Rhabditida</taxon>
        <taxon>Tylenchina</taxon>
        <taxon>Tylenchomorpha</taxon>
        <taxon>Tylenchoidea</taxon>
        <taxon>Meloidogynidae</taxon>
        <taxon>Meloidogyninae</taxon>
        <taxon>Meloidogyne</taxon>
        <taxon>Meloidogyne incognita group</taxon>
    </lineage>
</organism>
<keyword evidence="15" id="KW-1185">Reference proteome</keyword>
<feature type="region of interest" description="Disordered" evidence="13">
    <location>
        <begin position="1830"/>
        <end position="1849"/>
    </location>
</feature>
<dbReference type="GO" id="GO:0008652">
    <property type="term" value="P:amino acid biosynthetic process"/>
    <property type="evidence" value="ECO:0007669"/>
    <property type="project" value="UniProtKB-KW"/>
</dbReference>
<evidence type="ECO:0000313" key="16">
    <source>
        <dbReference type="WBParaSite" id="scaffold6056_cov154.g10360"/>
    </source>
</evidence>
<evidence type="ECO:0000256" key="12">
    <source>
        <dbReference type="SAM" id="Coils"/>
    </source>
</evidence>
<accession>A0A915MXB6</accession>
<dbReference type="Gene3D" id="3.40.309.10">
    <property type="entry name" value="Aldehyde Dehydrogenase, Chain A, domain 2"/>
    <property type="match status" value="1"/>
</dbReference>
<dbReference type="InterPro" id="IPR016163">
    <property type="entry name" value="Ald_DH_C"/>
</dbReference>
<keyword evidence="10" id="KW-0520">NAD</keyword>
<keyword evidence="12" id="KW-0175">Coiled coil</keyword>
<keyword evidence="8" id="KW-0663">Pyridoxal phosphate</keyword>
<comment type="cofactor">
    <cofactor evidence="1">
        <name>pyridoxal 5'-phosphate</name>
        <dbReference type="ChEBI" id="CHEBI:597326"/>
    </cofactor>
</comment>
<reference evidence="16" key="1">
    <citation type="submission" date="2022-11" db="UniProtKB">
        <authorList>
            <consortium name="WormBaseParasite"/>
        </authorList>
    </citation>
    <scope>IDENTIFICATION</scope>
</reference>
<keyword evidence="7" id="KW-0808">Transferase</keyword>
<dbReference type="GO" id="GO:0006081">
    <property type="term" value="P:aldehyde metabolic process"/>
    <property type="evidence" value="ECO:0007669"/>
    <property type="project" value="InterPro"/>
</dbReference>
<evidence type="ECO:0000256" key="4">
    <source>
        <dbReference type="ARBA" id="ARBA00013053"/>
    </source>
</evidence>
<comment type="similarity">
    <text evidence="3">Belongs to the aldehyde dehydrogenase family.</text>
</comment>
<dbReference type="FunFam" id="3.30.470.10:FF:000002">
    <property type="entry name" value="Branched-chain-amino-acid aminotransferase"/>
    <property type="match status" value="1"/>
</dbReference>
<evidence type="ECO:0000256" key="2">
    <source>
        <dbReference type="ARBA" id="ARBA00009320"/>
    </source>
</evidence>
<proteinExistence type="inferred from homology"/>
<evidence type="ECO:0000256" key="13">
    <source>
        <dbReference type="SAM" id="MobiDB-lite"/>
    </source>
</evidence>
<keyword evidence="5" id="KW-0032">Aminotransferase</keyword>
<feature type="compositionally biased region" description="Basic and acidic residues" evidence="13">
    <location>
        <begin position="1830"/>
        <end position="1846"/>
    </location>
</feature>
<dbReference type="InterPro" id="IPR018300">
    <property type="entry name" value="Aminotrans_IV_CS"/>
</dbReference>
<dbReference type="PANTHER" id="PTHR43570">
    <property type="entry name" value="ALDEHYDE DEHYDROGENASE"/>
    <property type="match status" value="1"/>
</dbReference>
<dbReference type="Gene3D" id="3.40.605.10">
    <property type="entry name" value="Aldehyde Dehydrogenase, Chain A, domain 1"/>
    <property type="match status" value="1"/>
</dbReference>
<evidence type="ECO:0000256" key="5">
    <source>
        <dbReference type="ARBA" id="ARBA00022576"/>
    </source>
</evidence>
<evidence type="ECO:0000256" key="11">
    <source>
        <dbReference type="ARBA" id="ARBA00023304"/>
    </source>
</evidence>
<dbReference type="Proteomes" id="UP000887561">
    <property type="component" value="Unplaced"/>
</dbReference>
<comment type="similarity">
    <text evidence="2">Belongs to the class-IV pyridoxal-phosphate-dependent aminotransferase family.</text>
</comment>
<dbReference type="InterPro" id="IPR036038">
    <property type="entry name" value="Aminotransferase-like"/>
</dbReference>
<dbReference type="GO" id="GO:0004029">
    <property type="term" value="F:aldehyde dehydrogenase (NAD+) activity"/>
    <property type="evidence" value="ECO:0007669"/>
    <property type="project" value="TreeGrafter"/>
</dbReference>
<dbReference type="FunFam" id="3.40.605.10:FF:000004">
    <property type="entry name" value="Aldehyde dehydrogenase"/>
    <property type="match status" value="1"/>
</dbReference>
<evidence type="ECO:0000256" key="9">
    <source>
        <dbReference type="ARBA" id="ARBA00023002"/>
    </source>
</evidence>
<feature type="coiled-coil region" evidence="12">
    <location>
        <begin position="462"/>
        <end position="489"/>
    </location>
</feature>
<dbReference type="InterPro" id="IPR012394">
    <property type="entry name" value="Aldehyde_DH_NAD(P)"/>
</dbReference>
<dbReference type="GO" id="GO:0004084">
    <property type="term" value="F:branched-chain-amino-acid transaminase activity"/>
    <property type="evidence" value="ECO:0007669"/>
    <property type="project" value="UniProtKB-EC"/>
</dbReference>
<dbReference type="Gene3D" id="3.20.10.10">
    <property type="entry name" value="D-amino Acid Aminotransferase, subunit A, domain 2"/>
    <property type="match status" value="1"/>
</dbReference>
<evidence type="ECO:0000256" key="3">
    <source>
        <dbReference type="ARBA" id="ARBA00009986"/>
    </source>
</evidence>
<evidence type="ECO:0000256" key="10">
    <source>
        <dbReference type="ARBA" id="ARBA00023027"/>
    </source>
</evidence>
<feature type="compositionally biased region" description="Basic residues" evidence="13">
    <location>
        <begin position="1645"/>
        <end position="1660"/>
    </location>
</feature>
<dbReference type="PROSITE" id="PS00770">
    <property type="entry name" value="AA_TRANSFER_CLASS_4"/>
    <property type="match status" value="1"/>
</dbReference>
<name>A0A915MXB6_MELJA</name>
<dbReference type="EC" id="2.6.1.42" evidence="4"/>
<evidence type="ECO:0000313" key="15">
    <source>
        <dbReference type="Proteomes" id="UP000887561"/>
    </source>
</evidence>
<dbReference type="InterPro" id="IPR016162">
    <property type="entry name" value="Ald_DH_N"/>
</dbReference>
<dbReference type="GO" id="GO:0005737">
    <property type="term" value="C:cytoplasm"/>
    <property type="evidence" value="ECO:0007669"/>
    <property type="project" value="TreeGrafter"/>
</dbReference>
<keyword evidence="6" id="KW-0028">Amino-acid biosynthesis</keyword>
<protein>
    <recommendedName>
        <fullName evidence="4">branched-chain-amino-acid transaminase</fullName>
        <ecNumber evidence="4">2.6.1.42</ecNumber>
    </recommendedName>
</protein>
<evidence type="ECO:0000259" key="14">
    <source>
        <dbReference type="Pfam" id="PF00171"/>
    </source>
</evidence>
<dbReference type="SUPFAM" id="SSF56752">
    <property type="entry name" value="D-aminoacid aminotransferase-like PLP-dependent enzymes"/>
    <property type="match status" value="1"/>
</dbReference>
<dbReference type="PANTHER" id="PTHR43570:SF16">
    <property type="entry name" value="ALDEHYDE DEHYDROGENASE TYPE III, ISOFORM Q"/>
    <property type="match status" value="1"/>
</dbReference>
<evidence type="ECO:0000256" key="1">
    <source>
        <dbReference type="ARBA" id="ARBA00001933"/>
    </source>
</evidence>
<feature type="domain" description="Aldehyde dehydrogenase" evidence="14">
    <location>
        <begin position="1105"/>
        <end position="1509"/>
    </location>
</feature>
<feature type="coiled-coil region" evidence="12">
    <location>
        <begin position="540"/>
        <end position="625"/>
    </location>
</feature>
<dbReference type="InterPro" id="IPR043132">
    <property type="entry name" value="BCAT-like_C"/>
</dbReference>
<dbReference type="CDD" id="cd07087">
    <property type="entry name" value="ALDH_F3-13-14_CALDH-like"/>
    <property type="match status" value="1"/>
</dbReference>
<dbReference type="WBParaSite" id="scaffold6056_cov154.g10360">
    <property type="protein sequence ID" value="scaffold6056_cov154.g10360"/>
    <property type="gene ID" value="scaffold6056_cov154.g10360"/>
</dbReference>
<evidence type="ECO:0000256" key="7">
    <source>
        <dbReference type="ARBA" id="ARBA00022679"/>
    </source>
</evidence>
<dbReference type="GO" id="GO:0009082">
    <property type="term" value="P:branched-chain amino acid biosynthetic process"/>
    <property type="evidence" value="ECO:0007669"/>
    <property type="project" value="UniProtKB-KW"/>
</dbReference>